<protein>
    <recommendedName>
        <fullName evidence="3">IclR-ED domain-containing protein</fullName>
    </recommendedName>
</protein>
<dbReference type="InterPro" id="IPR036388">
    <property type="entry name" value="WH-like_DNA-bd_sf"/>
</dbReference>
<dbReference type="PROSITE" id="PS51078">
    <property type="entry name" value="ICLR_ED"/>
    <property type="match status" value="1"/>
</dbReference>
<dbReference type="InterPro" id="IPR029016">
    <property type="entry name" value="GAF-like_dom_sf"/>
</dbReference>
<dbReference type="PATRIC" id="fig|1408189.4.peg.981"/>
<dbReference type="PANTHER" id="PTHR30136:SF35">
    <property type="entry name" value="HTH-TYPE TRANSCRIPTIONAL REGULATOR RV1719"/>
    <property type="match status" value="1"/>
</dbReference>
<evidence type="ECO:0000256" key="2">
    <source>
        <dbReference type="ARBA" id="ARBA00023163"/>
    </source>
</evidence>
<dbReference type="PANTHER" id="PTHR30136">
    <property type="entry name" value="HELIX-TURN-HELIX TRANSCRIPTIONAL REGULATOR, ICLR FAMILY"/>
    <property type="match status" value="1"/>
</dbReference>
<evidence type="ECO:0000313" key="5">
    <source>
        <dbReference type="Proteomes" id="UP000058446"/>
    </source>
</evidence>
<dbReference type="KEGG" id="clw:CLAC_04930"/>
<feature type="domain" description="IclR-ED" evidence="3">
    <location>
        <begin position="55"/>
        <end position="227"/>
    </location>
</feature>
<dbReference type="Proteomes" id="UP000058446">
    <property type="component" value="Chromosome"/>
</dbReference>
<keyword evidence="5" id="KW-1185">Reference proteome</keyword>
<evidence type="ECO:0000256" key="1">
    <source>
        <dbReference type="ARBA" id="ARBA00023015"/>
    </source>
</evidence>
<reference evidence="4 5" key="1">
    <citation type="submission" date="2013-10" db="EMBL/GenBank/DDBJ databases">
        <title>Complete genome sequence of Corynebacterium lactis DSM 45799(T), isolated from raw cow milk.</title>
        <authorList>
            <person name="Ruckert C."/>
            <person name="Albersmeier A."/>
            <person name="Lipski A."/>
            <person name="Kalinowski J."/>
        </authorList>
    </citation>
    <scope>NUCLEOTIDE SEQUENCE [LARGE SCALE GENOMIC DNA]</scope>
    <source>
        <strain evidence="4 5">RW2-5</strain>
    </source>
</reference>
<name>A0A0K2H455_9CORY</name>
<dbReference type="Pfam" id="PF01614">
    <property type="entry name" value="IclR_C"/>
    <property type="match status" value="1"/>
</dbReference>
<dbReference type="Gene3D" id="1.10.10.10">
    <property type="entry name" value="Winged helix-like DNA-binding domain superfamily/Winged helix DNA-binding domain"/>
    <property type="match status" value="1"/>
</dbReference>
<keyword evidence="2" id="KW-0804">Transcription</keyword>
<dbReference type="SUPFAM" id="SSF55781">
    <property type="entry name" value="GAF domain-like"/>
    <property type="match status" value="1"/>
</dbReference>
<evidence type="ECO:0000313" key="4">
    <source>
        <dbReference type="EMBL" id="ALA68501.1"/>
    </source>
</evidence>
<dbReference type="InterPro" id="IPR014757">
    <property type="entry name" value="Tscrpt_reg_IclR_C"/>
</dbReference>
<dbReference type="STRING" id="1408189.CLAC_04930"/>
<dbReference type="AlphaFoldDB" id="A0A0K2H455"/>
<dbReference type="GO" id="GO:0045892">
    <property type="term" value="P:negative regulation of DNA-templated transcription"/>
    <property type="evidence" value="ECO:0007669"/>
    <property type="project" value="TreeGrafter"/>
</dbReference>
<gene>
    <name evidence="4" type="ORF">CLAC_04930</name>
</gene>
<evidence type="ECO:0000259" key="3">
    <source>
        <dbReference type="PROSITE" id="PS51078"/>
    </source>
</evidence>
<organism evidence="4 5">
    <name type="scientific">Corynebacterium lactis RW2-5</name>
    <dbReference type="NCBI Taxonomy" id="1408189"/>
    <lineage>
        <taxon>Bacteria</taxon>
        <taxon>Bacillati</taxon>
        <taxon>Actinomycetota</taxon>
        <taxon>Actinomycetes</taxon>
        <taxon>Mycobacteriales</taxon>
        <taxon>Corynebacteriaceae</taxon>
        <taxon>Corynebacterium</taxon>
    </lineage>
</organism>
<accession>A0A0K2H455</accession>
<dbReference type="GO" id="GO:0003700">
    <property type="term" value="F:DNA-binding transcription factor activity"/>
    <property type="evidence" value="ECO:0007669"/>
    <property type="project" value="TreeGrafter"/>
</dbReference>
<dbReference type="InterPro" id="IPR050707">
    <property type="entry name" value="HTH_MetabolicPath_Reg"/>
</dbReference>
<sequence>MGILEEAAKSPHGVRLNTLALELQAPKSSLHALTKGLVALGYLTETNGTYFVGPAVGTLLSRAPASVEEAARPLLAELRDQFDESVMLSRFVGDGVVYSESFESTQIIRYSVPQRTRRPLYPTSSGKCFLAWSPDGFAERYLDEAIKDSMQRQRALEELQQIRQQRVSINRGEVVPEVSGVAAPIFRGERVVAALAIAGPTSRIVKSIDSIANAVQMTAAELSQHLS</sequence>
<dbReference type="Gene3D" id="3.30.450.40">
    <property type="match status" value="1"/>
</dbReference>
<dbReference type="EMBL" id="CP006841">
    <property type="protein sequence ID" value="ALA68501.1"/>
    <property type="molecule type" value="Genomic_DNA"/>
</dbReference>
<keyword evidence="1" id="KW-0805">Transcription regulation</keyword>
<dbReference type="GO" id="GO:0003677">
    <property type="term" value="F:DNA binding"/>
    <property type="evidence" value="ECO:0007669"/>
    <property type="project" value="UniProtKB-KW"/>
</dbReference>
<proteinExistence type="predicted"/>